<evidence type="ECO:0000313" key="9">
    <source>
        <dbReference type="EMBL" id="MFC5631924.1"/>
    </source>
</evidence>
<evidence type="ECO:0000256" key="4">
    <source>
        <dbReference type="ARBA" id="ARBA00023088"/>
    </source>
</evidence>
<dbReference type="Pfam" id="PF00746">
    <property type="entry name" value="Gram_pos_anchor"/>
    <property type="match status" value="1"/>
</dbReference>
<evidence type="ECO:0000256" key="3">
    <source>
        <dbReference type="ARBA" id="ARBA00022729"/>
    </source>
</evidence>
<keyword evidence="10" id="KW-1185">Reference proteome</keyword>
<accession>A0ABW0UGC5</accession>
<proteinExistence type="predicted"/>
<dbReference type="RefSeq" id="WP_156805564.1">
    <property type="nucleotide sequence ID" value="NZ_JBHSOJ010000031.1"/>
</dbReference>
<feature type="region of interest" description="Disordered" evidence="5">
    <location>
        <begin position="162"/>
        <end position="184"/>
    </location>
</feature>
<keyword evidence="6" id="KW-1133">Transmembrane helix</keyword>
<protein>
    <submittedName>
        <fullName evidence="9">LPXTG cell wall anchor domain-containing protein</fullName>
    </submittedName>
</protein>
<gene>
    <name evidence="9" type="ORF">ACFPQ3_10315</name>
</gene>
<keyword evidence="6" id="KW-0812">Transmembrane</keyword>
<feature type="compositionally biased region" description="Basic and acidic residues" evidence="5">
    <location>
        <begin position="300"/>
        <end position="315"/>
    </location>
</feature>
<evidence type="ECO:0000256" key="1">
    <source>
        <dbReference type="ARBA" id="ARBA00022512"/>
    </source>
</evidence>
<evidence type="ECO:0000259" key="8">
    <source>
        <dbReference type="Pfam" id="PF00746"/>
    </source>
</evidence>
<feature type="signal peptide" evidence="7">
    <location>
        <begin position="1"/>
        <end position="26"/>
    </location>
</feature>
<keyword evidence="6" id="KW-0472">Membrane</keyword>
<dbReference type="Proteomes" id="UP001596110">
    <property type="component" value="Unassembled WGS sequence"/>
</dbReference>
<evidence type="ECO:0000256" key="7">
    <source>
        <dbReference type="SAM" id="SignalP"/>
    </source>
</evidence>
<evidence type="ECO:0000256" key="5">
    <source>
        <dbReference type="SAM" id="MobiDB-lite"/>
    </source>
</evidence>
<sequence length="350" mass="38173">MKSKVLKSLMLATLVLGASGNVPVIAESTTTGTSEATTIATEVPKIKLVKRQMNSDKDRLSLVFNRTNQKYSEASIGIFNEAGELVEGAYIYTFVSFKEGHNNTDQFINSINFKDGTYTAGVRWTEGDYLANDYDMATFTFTVKDGHFVDNPVTEVAPETTVTTTEKKVSEVTSPVTTEAKTETEVIPPVTTEAKTETEVIPPMTTEVKTETEVVPPVTAEAKTETEIVPPVTTEAKTETEGVPPVTTESSMTTESSTREKTEKSTTVKPADKTQIVTPKFNHISVDRTTDATTTSGERQPVEKTTQKPVVKEQKETLPATGEKVTSVLIVWGMGILATVIFLGLKRQEK</sequence>
<keyword evidence="3 7" id="KW-0732">Signal</keyword>
<dbReference type="InterPro" id="IPR019931">
    <property type="entry name" value="LPXTG_anchor"/>
</dbReference>
<organism evidence="9 10">
    <name type="scientific">Streptococcus caledonicus</name>
    <dbReference type="NCBI Taxonomy" id="2614158"/>
    <lineage>
        <taxon>Bacteria</taxon>
        <taxon>Bacillati</taxon>
        <taxon>Bacillota</taxon>
        <taxon>Bacilli</taxon>
        <taxon>Lactobacillales</taxon>
        <taxon>Streptococcaceae</taxon>
        <taxon>Streptococcus</taxon>
    </lineage>
</organism>
<evidence type="ECO:0000256" key="6">
    <source>
        <dbReference type="SAM" id="Phobius"/>
    </source>
</evidence>
<dbReference type="EMBL" id="JBHSOJ010000031">
    <property type="protein sequence ID" value="MFC5631924.1"/>
    <property type="molecule type" value="Genomic_DNA"/>
</dbReference>
<feature type="compositionally biased region" description="Low complexity" evidence="5">
    <location>
        <begin position="233"/>
        <end position="256"/>
    </location>
</feature>
<evidence type="ECO:0000256" key="2">
    <source>
        <dbReference type="ARBA" id="ARBA00022525"/>
    </source>
</evidence>
<keyword evidence="1" id="KW-0134">Cell wall</keyword>
<keyword evidence="2" id="KW-0964">Secreted</keyword>
<keyword evidence="4" id="KW-0572">Peptidoglycan-anchor</keyword>
<feature type="chain" id="PRO_5045063266" evidence="7">
    <location>
        <begin position="27"/>
        <end position="350"/>
    </location>
</feature>
<feature type="transmembrane region" description="Helical" evidence="6">
    <location>
        <begin position="325"/>
        <end position="345"/>
    </location>
</feature>
<dbReference type="NCBIfam" id="TIGR01167">
    <property type="entry name" value="LPXTG_anchor"/>
    <property type="match status" value="1"/>
</dbReference>
<feature type="domain" description="Gram-positive cocci surface proteins LPxTG" evidence="8">
    <location>
        <begin position="312"/>
        <end position="349"/>
    </location>
</feature>
<name>A0ABW0UGC5_9STRE</name>
<comment type="caution">
    <text evidence="9">The sequence shown here is derived from an EMBL/GenBank/DDBJ whole genome shotgun (WGS) entry which is preliminary data.</text>
</comment>
<feature type="region of interest" description="Disordered" evidence="5">
    <location>
        <begin position="233"/>
        <end position="315"/>
    </location>
</feature>
<evidence type="ECO:0000313" key="10">
    <source>
        <dbReference type="Proteomes" id="UP001596110"/>
    </source>
</evidence>
<reference evidence="10" key="1">
    <citation type="journal article" date="2019" name="Int. J. Syst. Evol. Microbiol.">
        <title>The Global Catalogue of Microorganisms (GCM) 10K type strain sequencing project: providing services to taxonomists for standard genome sequencing and annotation.</title>
        <authorList>
            <consortium name="The Broad Institute Genomics Platform"/>
            <consortium name="The Broad Institute Genome Sequencing Center for Infectious Disease"/>
            <person name="Wu L."/>
            <person name="Ma J."/>
        </authorList>
    </citation>
    <scope>NUCLEOTIDE SEQUENCE [LARGE SCALE GENOMIC DNA]</scope>
    <source>
        <strain evidence="10">DT43</strain>
    </source>
</reference>
<feature type="compositionally biased region" description="Basic and acidic residues" evidence="5">
    <location>
        <begin position="257"/>
        <end position="272"/>
    </location>
</feature>